<dbReference type="InterPro" id="IPR009057">
    <property type="entry name" value="Homeodomain-like_sf"/>
</dbReference>
<feature type="domain" description="HTH araC/xylS-type" evidence="4">
    <location>
        <begin position="187"/>
        <end position="285"/>
    </location>
</feature>
<dbReference type="PANTHER" id="PTHR43280:SF32">
    <property type="entry name" value="TRANSCRIPTIONAL REGULATORY PROTEIN"/>
    <property type="match status" value="1"/>
</dbReference>
<organism evidence="5 7">
    <name type="scientific">Aminobacter aminovorans</name>
    <name type="common">Chelatobacter heintzii</name>
    <dbReference type="NCBI Taxonomy" id="83263"/>
    <lineage>
        <taxon>Bacteria</taxon>
        <taxon>Pseudomonadati</taxon>
        <taxon>Pseudomonadota</taxon>
        <taxon>Alphaproteobacteria</taxon>
        <taxon>Hyphomicrobiales</taxon>
        <taxon>Phyllobacteriaceae</taxon>
        <taxon>Aminobacter</taxon>
    </lineage>
</organism>
<name>A0AAC8YUM6_AMIAI</name>
<dbReference type="InterPro" id="IPR020449">
    <property type="entry name" value="Tscrpt_reg_AraC-type_HTH"/>
</dbReference>
<geneLocation type="plasmid" evidence="5 7">
    <name>pAA01</name>
</geneLocation>
<dbReference type="Gene3D" id="2.60.120.10">
    <property type="entry name" value="Jelly Rolls"/>
    <property type="match status" value="1"/>
</dbReference>
<dbReference type="InterPro" id="IPR018060">
    <property type="entry name" value="HTH_AraC"/>
</dbReference>
<keyword evidence="5" id="KW-0614">Plasmid</keyword>
<dbReference type="Proteomes" id="UP000577697">
    <property type="component" value="Unassembled WGS sequence"/>
</dbReference>
<dbReference type="Pfam" id="PF12833">
    <property type="entry name" value="HTH_18"/>
    <property type="match status" value="1"/>
</dbReference>
<dbReference type="SMART" id="SM00342">
    <property type="entry name" value="HTH_ARAC"/>
    <property type="match status" value="1"/>
</dbReference>
<keyword evidence="8" id="KW-1185">Reference proteome</keyword>
<evidence type="ECO:0000313" key="5">
    <source>
        <dbReference type="EMBL" id="AMS44793.1"/>
    </source>
</evidence>
<evidence type="ECO:0000259" key="4">
    <source>
        <dbReference type="PROSITE" id="PS01124"/>
    </source>
</evidence>
<sequence length="290" mass="32334">MQSDPNIPSFFVYGEPSRLLEVGFLHVEAVSDRKDIHFGKVRAHRHPHMGQITLWTQGSGHYRIEDTSWDFSAPAVSFVPSSIVHGFDVEPDADATVVSIADDMLKDLARQLQLSLDTPVFVAGQGESDSWRRLATVVETLASEYRDDAPMAGKLMPELAASALCYIARLNHSQPQAVGSPAVVLATALRGAVEAHYREAWLVDDYVAALATTPHLLDKAARQVLGMSVKDVVLERRLLEAKRLLMFTIRPVEDIAFETGFGDPAYFSRFFRRRCGEAPSTWRRRQIEAQ</sequence>
<dbReference type="PANTHER" id="PTHR43280">
    <property type="entry name" value="ARAC-FAMILY TRANSCRIPTIONAL REGULATOR"/>
    <property type="match status" value="1"/>
</dbReference>
<dbReference type="KEGG" id="aak:AA2016_5888"/>
<dbReference type="InterPro" id="IPR014710">
    <property type="entry name" value="RmlC-like_jellyroll"/>
</dbReference>
<dbReference type="Proteomes" id="UP000075755">
    <property type="component" value="Plasmid pAA01"/>
</dbReference>
<dbReference type="PROSITE" id="PS00041">
    <property type="entry name" value="HTH_ARAC_FAMILY_1"/>
    <property type="match status" value="1"/>
</dbReference>
<dbReference type="EMBL" id="JACICB010000002">
    <property type="protein sequence ID" value="MBB3704413.1"/>
    <property type="molecule type" value="Genomic_DNA"/>
</dbReference>
<gene>
    <name evidence="5" type="ORF">AA2016_5888</name>
    <name evidence="6" type="ORF">FHS67_000716</name>
</gene>
<accession>A0AAC8YUM6</accession>
<dbReference type="PROSITE" id="PS01124">
    <property type="entry name" value="HTH_ARAC_FAMILY_2"/>
    <property type="match status" value="1"/>
</dbReference>
<reference evidence="6 8" key="2">
    <citation type="submission" date="2020-08" db="EMBL/GenBank/DDBJ databases">
        <title>Genomic Encyclopedia of Type Strains, Phase IV (KMG-IV): sequencing the most valuable type-strain genomes for metagenomic binning, comparative biology and taxonomic classification.</title>
        <authorList>
            <person name="Goeker M."/>
        </authorList>
    </citation>
    <scope>NUCLEOTIDE SEQUENCE [LARGE SCALE GENOMIC DNA]</scope>
    <source>
        <strain evidence="6 8">DSM 10368</strain>
    </source>
</reference>
<dbReference type="RefSeq" id="WP_067968122.1">
    <property type="nucleotide sequence ID" value="NZ_CP015006.1"/>
</dbReference>
<evidence type="ECO:0000313" key="6">
    <source>
        <dbReference type="EMBL" id="MBB3704413.1"/>
    </source>
</evidence>
<dbReference type="InterPro" id="IPR011051">
    <property type="entry name" value="RmlC_Cupin_sf"/>
</dbReference>
<dbReference type="AlphaFoldDB" id="A0AAC8YUM6"/>
<evidence type="ECO:0000313" key="8">
    <source>
        <dbReference type="Proteomes" id="UP000577697"/>
    </source>
</evidence>
<dbReference type="EMBL" id="CP015006">
    <property type="protein sequence ID" value="AMS44793.1"/>
    <property type="molecule type" value="Genomic_DNA"/>
</dbReference>
<keyword evidence="2" id="KW-0238">DNA-binding</keyword>
<dbReference type="InterPro" id="IPR018062">
    <property type="entry name" value="HTH_AraC-typ_CS"/>
</dbReference>
<dbReference type="SUPFAM" id="SSF51182">
    <property type="entry name" value="RmlC-like cupins"/>
    <property type="match status" value="1"/>
</dbReference>
<dbReference type="Gene3D" id="1.10.10.60">
    <property type="entry name" value="Homeodomain-like"/>
    <property type="match status" value="1"/>
</dbReference>
<keyword evidence="1" id="KW-0805">Transcription regulation</keyword>
<protein>
    <submittedName>
        <fullName evidence="6">AraC family transcriptional activator of pobA</fullName>
    </submittedName>
    <submittedName>
        <fullName evidence="5">Transcriptional regulator, AraC family</fullName>
    </submittedName>
</protein>
<dbReference type="GO" id="GO:0043565">
    <property type="term" value="F:sequence-specific DNA binding"/>
    <property type="evidence" value="ECO:0007669"/>
    <property type="project" value="InterPro"/>
</dbReference>
<dbReference type="PRINTS" id="PR00032">
    <property type="entry name" value="HTHARAC"/>
</dbReference>
<evidence type="ECO:0000256" key="1">
    <source>
        <dbReference type="ARBA" id="ARBA00023015"/>
    </source>
</evidence>
<proteinExistence type="predicted"/>
<evidence type="ECO:0000256" key="2">
    <source>
        <dbReference type="ARBA" id="ARBA00023125"/>
    </source>
</evidence>
<evidence type="ECO:0000313" key="7">
    <source>
        <dbReference type="Proteomes" id="UP000075755"/>
    </source>
</evidence>
<keyword evidence="3" id="KW-0804">Transcription</keyword>
<reference evidence="5 7" key="1">
    <citation type="submission" date="2016-03" db="EMBL/GenBank/DDBJ databases">
        <title>Complete genome of Aminobacter aminovorans KCTC 2477.</title>
        <authorList>
            <person name="Kim K.M."/>
        </authorList>
    </citation>
    <scope>NUCLEOTIDE SEQUENCE [LARGE SCALE GENOMIC DNA]</scope>
    <source>
        <strain evidence="5 7">KCTC 2477</strain>
        <plasmid evidence="5 7">pAA01</plasmid>
    </source>
</reference>
<dbReference type="SUPFAM" id="SSF46689">
    <property type="entry name" value="Homeodomain-like"/>
    <property type="match status" value="1"/>
</dbReference>
<dbReference type="GO" id="GO:0003700">
    <property type="term" value="F:DNA-binding transcription factor activity"/>
    <property type="evidence" value="ECO:0007669"/>
    <property type="project" value="InterPro"/>
</dbReference>
<evidence type="ECO:0000256" key="3">
    <source>
        <dbReference type="ARBA" id="ARBA00023163"/>
    </source>
</evidence>